<organism evidence="1 2">
    <name type="scientific">Nicotiana tabacum</name>
    <name type="common">Common tobacco</name>
    <dbReference type="NCBI Taxonomy" id="4097"/>
    <lineage>
        <taxon>Eukaryota</taxon>
        <taxon>Viridiplantae</taxon>
        <taxon>Streptophyta</taxon>
        <taxon>Embryophyta</taxon>
        <taxon>Tracheophyta</taxon>
        <taxon>Spermatophyta</taxon>
        <taxon>Magnoliopsida</taxon>
        <taxon>eudicotyledons</taxon>
        <taxon>Gunneridae</taxon>
        <taxon>Pentapetalae</taxon>
        <taxon>asterids</taxon>
        <taxon>lamiids</taxon>
        <taxon>Solanales</taxon>
        <taxon>Solanaceae</taxon>
        <taxon>Nicotianoideae</taxon>
        <taxon>Nicotianeae</taxon>
        <taxon>Nicotiana</taxon>
    </lineage>
</organism>
<keyword evidence="1" id="KW-1185">Reference proteome</keyword>
<dbReference type="Proteomes" id="UP000790787">
    <property type="component" value="Chromosome 8"/>
</dbReference>
<evidence type="ECO:0000313" key="1">
    <source>
        <dbReference type="Proteomes" id="UP000790787"/>
    </source>
</evidence>
<name>A0AC58RVF4_TOBAC</name>
<reference evidence="2" key="2">
    <citation type="submission" date="2025-08" db="UniProtKB">
        <authorList>
            <consortium name="RefSeq"/>
        </authorList>
    </citation>
    <scope>IDENTIFICATION</scope>
    <source>
        <tissue evidence="2">Leaf</tissue>
    </source>
</reference>
<proteinExistence type="predicted"/>
<reference evidence="1" key="1">
    <citation type="journal article" date="2014" name="Nat. Commun.">
        <title>The tobacco genome sequence and its comparison with those of tomato and potato.</title>
        <authorList>
            <person name="Sierro N."/>
            <person name="Battey J.N."/>
            <person name="Ouadi S."/>
            <person name="Bakaher N."/>
            <person name="Bovet L."/>
            <person name="Willig A."/>
            <person name="Goepfert S."/>
            <person name="Peitsch M.C."/>
            <person name="Ivanov N.V."/>
        </authorList>
    </citation>
    <scope>NUCLEOTIDE SEQUENCE [LARGE SCALE GENOMIC DNA]</scope>
</reference>
<sequence>MADNTDAENTTDTANIGVTSAAPAPVALQYARPFPDVSNIEIFANENFKRWQERIFSLLDIHGVAHALLHPQPSADWNHGNMSTRKESAKARMTALKANLVQCSSNNHKRYENKSQGCKPKNPNLKRKKGSCFVCGKPCHHASQCKYRARNDEEKTNTPKANLAEGGDIITAVISQVNIVAHANEWVIDSRATRHICANREAFFSYTPVEDDREEVYLGDSSTTKVLGKGKVLLKLTSGKTLALVDVLHVPTMRANLISVSLLGRARVKVSFESDKIIMTKNNVFVGKGYCNQGLFVLNISNAINGNVSASAYMVESISLWHARLGHINITYIKKMQSLGLISNLDSNNIDKCEICAEAKSTRKTCFSVNRETELLSLIHTDLGDLKQTITRGASICKLFIHQMDVKTVFLNSDLEEEIYMVQPEGCVIPGQENKVCKLIKSLYGLKQAPKQWYEKFEQVLLSDSFSSVEVDKCVYTKVVDNDYVIICMYVDDMLIFGTNLNIVQSTKLFLSANSDMKDMGEVNTILGVKVIRSEDGIILSQEHYIERLLKNGFPSTLEGYSDANWISDSDETKSTNGYVFTLGGGAIS</sequence>
<evidence type="ECO:0000313" key="2">
    <source>
        <dbReference type="RefSeq" id="XP_075076713.1"/>
    </source>
</evidence>
<gene>
    <name evidence="2" type="primary">LOC142163338</name>
</gene>
<protein>
    <submittedName>
        <fullName evidence="2">Uncharacterized protein LOC142163338</fullName>
    </submittedName>
</protein>
<accession>A0AC58RVF4</accession>
<dbReference type="RefSeq" id="XP_075076713.1">
    <property type="nucleotide sequence ID" value="XM_075220612.1"/>
</dbReference>